<sequence>MRTLALLALLASALAQTVTVYPGFAEVKEPLTLPRSSWTFLAPEGLLESLIPGSLALLGVEEEARRWAPGGVVFFYKGEGKAELRYLTQAVSGAVFYVLEDSTLSAWARISSRLDLSPKALFLVAGEVPVLPSAQPKALLERSAFSSPEEGFGVRRYTLPPFPLKPGTTELRFAKKEVALERVLSYEGGFSTREVLPLVRGYRFPAPFPLAPGAVEVREKGVFLGQGRLPLAGEGEEVRFDLGPDLEARALRTLRLLSQDEKEATFEVETRFKNPYPYPVLLRVQEVFPRPFRLEGEVQLLPEGYRLERRLLAGEEVFWRYRVRLPR</sequence>
<dbReference type="OrthoDB" id="30161at2"/>
<dbReference type="PANTHER" id="PTHR38075:SF1">
    <property type="entry name" value="DUF4139 DOMAIN-CONTAINING PROTEIN"/>
    <property type="match status" value="1"/>
</dbReference>
<dbReference type="STRING" id="276.THFILI_11415"/>
<keyword evidence="3" id="KW-1185">Reference proteome</keyword>
<comment type="caution">
    <text evidence="2">The sequence shown here is derived from an EMBL/GenBank/DDBJ whole genome shotgun (WGS) entry which is preliminary data.</text>
</comment>
<dbReference type="PANTHER" id="PTHR38075">
    <property type="entry name" value="DUF4139 DOMAIN-CONTAINING PROTEIN"/>
    <property type="match status" value="1"/>
</dbReference>
<evidence type="ECO:0000313" key="3">
    <source>
        <dbReference type="Proteomes" id="UP000030364"/>
    </source>
</evidence>
<evidence type="ECO:0000256" key="1">
    <source>
        <dbReference type="SAM" id="SignalP"/>
    </source>
</evidence>
<name>A0A0A2WVU9_THEFI</name>
<feature type="signal peptide" evidence="1">
    <location>
        <begin position="1"/>
        <end position="17"/>
    </location>
</feature>
<feature type="chain" id="PRO_5001996917" description="DUF4139 domain-containing protein" evidence="1">
    <location>
        <begin position="18"/>
        <end position="327"/>
    </location>
</feature>
<gene>
    <name evidence="2" type="ORF">THFILI_11415</name>
</gene>
<dbReference type="Proteomes" id="UP000030364">
    <property type="component" value="Unassembled WGS sequence"/>
</dbReference>
<proteinExistence type="predicted"/>
<dbReference type="RefSeq" id="WP_038062630.1">
    <property type="nucleotide sequence ID" value="NZ_JPSL02000040.1"/>
</dbReference>
<organism evidence="2 3">
    <name type="scientific">Thermus filiformis</name>
    <dbReference type="NCBI Taxonomy" id="276"/>
    <lineage>
        <taxon>Bacteria</taxon>
        <taxon>Thermotogati</taxon>
        <taxon>Deinococcota</taxon>
        <taxon>Deinococci</taxon>
        <taxon>Thermales</taxon>
        <taxon>Thermaceae</taxon>
        <taxon>Thermus</taxon>
    </lineage>
</organism>
<evidence type="ECO:0000313" key="2">
    <source>
        <dbReference type="EMBL" id="KGQ22435.1"/>
    </source>
</evidence>
<reference evidence="2 3" key="1">
    <citation type="journal article" date="2015" name="Genome Announc.">
        <title>Draft Genome Sequence of the Thermophile Thermus filiformis ATCC 43280, Producer of Carotenoid-(Di)glucoside-Branched Fatty Acid (Di)esters and Source of Hyperthermostable Enzymes of Biotechnological Interest.</title>
        <authorList>
            <person name="Mandelli F."/>
            <person name="Oliveira Ramires B."/>
            <person name="Couger M.B."/>
            <person name="Paixao D.A."/>
            <person name="Camilo C.M."/>
            <person name="Polikarpov I."/>
            <person name="Prade R."/>
            <person name="Riano-Pachon D.M."/>
            <person name="Squina F.M."/>
        </authorList>
    </citation>
    <scope>NUCLEOTIDE SEQUENCE [LARGE SCALE GENOMIC DNA]</scope>
    <source>
        <strain evidence="2 3">ATCC 43280</strain>
    </source>
</reference>
<accession>A0A0A2WVU9</accession>
<dbReference type="PATRIC" id="fig|276.5.peg.742"/>
<evidence type="ECO:0008006" key="4">
    <source>
        <dbReference type="Google" id="ProtNLM"/>
    </source>
</evidence>
<keyword evidence="1" id="KW-0732">Signal</keyword>
<dbReference type="AlphaFoldDB" id="A0A0A2WVU9"/>
<protein>
    <recommendedName>
        <fullName evidence="4">DUF4139 domain-containing protein</fullName>
    </recommendedName>
</protein>
<dbReference type="EMBL" id="JPSL02000040">
    <property type="protein sequence ID" value="KGQ22435.1"/>
    <property type="molecule type" value="Genomic_DNA"/>
</dbReference>